<gene>
    <name evidence="2" type="ORF">HID58_061616</name>
</gene>
<sequence>GFKIHCTCKRLFFARVRKFKIGEWRFLENFTLHPATKKYRATSHRFKMSIITNAFETSSVVINPDGFDVQDYLRLPTNELALSTVTRDVVKPKGKKRQIDKWSLYPERSVLDIIMATEVMFKLHLLIKDDYGETRVMLLDTVAEPILGVSADVLLGGSLDEDDDTLTNVVSSDRSSGPVSLISIESEDNTCLSSTPLSKRRVDSDLDDLSSTSKKQCFKIIKVEKNNGEMKRKHPTPTRADYRKRSQTQYKQKPVSDKTRDVPLSTVFPRLLNDIRSNFASRFQAQVTASNPTNKRGLYIIYWSYVDILSFVIIKHSSELLFGVVCFDKYNNCNPNHSQRSLIPNGMSYLNLSLLTISSRATQSNASQVTFEKQHTPNHTFSETKTRDTTRNSGTSKNVVTEHELPNDDQENEAFQATMDEYSDLEFECSSQEQCDTDTSDDEQPSIDLEPVKDNQSDRVSFLAALFKKNFSEPKAKVKPVSPKEDG</sequence>
<reference evidence="2 3" key="1">
    <citation type="submission" date="2021-05" db="EMBL/GenBank/DDBJ databases">
        <title>Genome Assembly of Synthetic Allotetraploid Brassica napus Reveals Homoeologous Exchanges between Subgenomes.</title>
        <authorList>
            <person name="Davis J.T."/>
        </authorList>
    </citation>
    <scope>NUCLEOTIDE SEQUENCE [LARGE SCALE GENOMIC DNA]</scope>
    <source>
        <strain evidence="3">cv. Da-Ae</strain>
        <tissue evidence="2">Seedling</tissue>
    </source>
</reference>
<feature type="region of interest" description="Disordered" evidence="1">
    <location>
        <begin position="366"/>
        <end position="409"/>
    </location>
</feature>
<dbReference type="EMBL" id="JAGKQM010000014">
    <property type="protein sequence ID" value="KAH0885520.1"/>
    <property type="molecule type" value="Genomic_DNA"/>
</dbReference>
<feature type="compositionally biased region" description="Polar residues" evidence="1">
    <location>
        <begin position="366"/>
        <end position="381"/>
    </location>
</feature>
<dbReference type="Proteomes" id="UP000824890">
    <property type="component" value="Unassembled WGS sequence"/>
</dbReference>
<keyword evidence="3" id="KW-1185">Reference proteome</keyword>
<proteinExistence type="predicted"/>
<evidence type="ECO:0000313" key="2">
    <source>
        <dbReference type="EMBL" id="KAH0885520.1"/>
    </source>
</evidence>
<feature type="region of interest" description="Disordered" evidence="1">
    <location>
        <begin position="426"/>
        <end position="455"/>
    </location>
</feature>
<feature type="non-terminal residue" evidence="2">
    <location>
        <position position="1"/>
    </location>
</feature>
<evidence type="ECO:0000313" key="3">
    <source>
        <dbReference type="Proteomes" id="UP000824890"/>
    </source>
</evidence>
<accession>A0ABQ8A077</accession>
<protein>
    <recommendedName>
        <fullName evidence="4">DUF223 domain-containing protein</fullName>
    </recommendedName>
</protein>
<comment type="caution">
    <text evidence="2">The sequence shown here is derived from an EMBL/GenBank/DDBJ whole genome shotgun (WGS) entry which is preliminary data.</text>
</comment>
<feature type="compositionally biased region" description="Acidic residues" evidence="1">
    <location>
        <begin position="435"/>
        <end position="445"/>
    </location>
</feature>
<name>A0ABQ8A077_BRANA</name>
<organism evidence="2 3">
    <name type="scientific">Brassica napus</name>
    <name type="common">Rape</name>
    <dbReference type="NCBI Taxonomy" id="3708"/>
    <lineage>
        <taxon>Eukaryota</taxon>
        <taxon>Viridiplantae</taxon>
        <taxon>Streptophyta</taxon>
        <taxon>Embryophyta</taxon>
        <taxon>Tracheophyta</taxon>
        <taxon>Spermatophyta</taxon>
        <taxon>Magnoliopsida</taxon>
        <taxon>eudicotyledons</taxon>
        <taxon>Gunneridae</taxon>
        <taxon>Pentapetalae</taxon>
        <taxon>rosids</taxon>
        <taxon>malvids</taxon>
        <taxon>Brassicales</taxon>
        <taxon>Brassicaceae</taxon>
        <taxon>Brassiceae</taxon>
        <taxon>Brassica</taxon>
    </lineage>
</organism>
<evidence type="ECO:0000256" key="1">
    <source>
        <dbReference type="SAM" id="MobiDB-lite"/>
    </source>
</evidence>
<feature type="region of interest" description="Disordered" evidence="1">
    <location>
        <begin position="228"/>
        <end position="258"/>
    </location>
</feature>
<evidence type="ECO:0008006" key="4">
    <source>
        <dbReference type="Google" id="ProtNLM"/>
    </source>
</evidence>